<accession>A0AAX3ZBN0</accession>
<dbReference type="PANTHER" id="PTHR21139">
    <property type="entry name" value="TRIOSEPHOSPHATE ISOMERASE"/>
    <property type="match status" value="1"/>
</dbReference>
<keyword evidence="1 2" id="KW-0413">Isomerase</keyword>
<organism evidence="4 5">
    <name type="scientific">Streptomyces rochei</name>
    <name type="common">Streptomyces parvullus</name>
    <dbReference type="NCBI Taxonomy" id="1928"/>
    <lineage>
        <taxon>Bacteria</taxon>
        <taxon>Bacillati</taxon>
        <taxon>Actinomycetota</taxon>
        <taxon>Actinomycetes</taxon>
        <taxon>Kitasatosporales</taxon>
        <taxon>Streptomycetaceae</taxon>
        <taxon>Streptomyces</taxon>
        <taxon>Streptomyces rochei group</taxon>
    </lineage>
</organism>
<dbReference type="RefSeq" id="WP_046248769.1">
    <property type="nucleotide sequence ID" value="NZ_CP121271.1"/>
</dbReference>
<keyword evidence="2" id="KW-0312">Gluconeogenesis</keyword>
<dbReference type="CDD" id="cd00311">
    <property type="entry name" value="TIM"/>
    <property type="match status" value="1"/>
</dbReference>
<dbReference type="Pfam" id="PF00121">
    <property type="entry name" value="TIM"/>
    <property type="match status" value="1"/>
</dbReference>
<reference evidence="4" key="1">
    <citation type="submission" date="2023-03" db="EMBL/GenBank/DDBJ databases">
        <title>Borrelidin-producing and root-colonizing Streptomyces rochei is a potent biopesticide for soil-borne oomycete-caused plant diseases.</title>
        <authorList>
            <person name="Zhou D."/>
            <person name="Wang X."/>
            <person name="Navarro-Munoz J.C."/>
            <person name="Li W."/>
            <person name="Li J."/>
            <person name="Jiu M."/>
            <person name="Deng S."/>
            <person name="Ye Y."/>
            <person name="Daly P."/>
            <person name="Wei L."/>
        </authorList>
    </citation>
    <scope>NUCLEOTIDE SEQUENCE</scope>
    <source>
        <strain evidence="4">JK1</strain>
    </source>
</reference>
<comment type="pathway">
    <text evidence="2">Carbohydrate biosynthesis; gluconeogenesis.</text>
</comment>
<name>A0AAX3ZBN0_STRRO</name>
<dbReference type="Gene3D" id="3.20.20.70">
    <property type="entry name" value="Aldolase class I"/>
    <property type="match status" value="1"/>
</dbReference>
<evidence type="ECO:0000256" key="1">
    <source>
        <dbReference type="ARBA" id="ARBA00023235"/>
    </source>
</evidence>
<dbReference type="GO" id="GO:0006094">
    <property type="term" value="P:gluconeogenesis"/>
    <property type="evidence" value="ECO:0007669"/>
    <property type="project" value="UniProtKB-KW"/>
</dbReference>
<dbReference type="InterPro" id="IPR013785">
    <property type="entry name" value="Aldolase_TIM"/>
</dbReference>
<dbReference type="GO" id="GO:0046166">
    <property type="term" value="P:glyceraldehyde-3-phosphate biosynthetic process"/>
    <property type="evidence" value="ECO:0007669"/>
    <property type="project" value="TreeGrafter"/>
</dbReference>
<keyword evidence="2" id="KW-0324">Glycolysis</keyword>
<dbReference type="GO" id="GO:0006096">
    <property type="term" value="P:glycolytic process"/>
    <property type="evidence" value="ECO:0007669"/>
    <property type="project" value="UniProtKB-KW"/>
</dbReference>
<dbReference type="GeneID" id="90940576"/>
<dbReference type="PROSITE" id="PS51440">
    <property type="entry name" value="TIM_2"/>
    <property type="match status" value="1"/>
</dbReference>
<comment type="subcellular location">
    <subcellularLocation>
        <location evidence="2">Cytoplasm</location>
    </subcellularLocation>
</comment>
<dbReference type="Proteomes" id="UP001231701">
    <property type="component" value="Chromosome"/>
</dbReference>
<comment type="catalytic activity">
    <reaction evidence="2">
        <text>D-glyceraldehyde 3-phosphate = dihydroxyacetone phosphate</text>
        <dbReference type="Rhea" id="RHEA:18585"/>
        <dbReference type="ChEBI" id="CHEBI:57642"/>
        <dbReference type="ChEBI" id="CHEBI:59776"/>
        <dbReference type="EC" id="5.3.1.1"/>
    </reaction>
</comment>
<dbReference type="AlphaFoldDB" id="A0AAX3ZBN0"/>
<dbReference type="SUPFAM" id="SSF51351">
    <property type="entry name" value="Triosephosphate isomerase (TIM)"/>
    <property type="match status" value="1"/>
</dbReference>
<evidence type="ECO:0000256" key="2">
    <source>
        <dbReference type="RuleBase" id="RU363013"/>
    </source>
</evidence>
<dbReference type="GO" id="GO:0004807">
    <property type="term" value="F:triose-phosphate isomerase activity"/>
    <property type="evidence" value="ECO:0007669"/>
    <property type="project" value="UniProtKB-EC"/>
</dbReference>
<dbReference type="GO" id="GO:0005829">
    <property type="term" value="C:cytosol"/>
    <property type="evidence" value="ECO:0007669"/>
    <property type="project" value="TreeGrafter"/>
</dbReference>
<gene>
    <name evidence="3" type="ORF">ACGU38_11290</name>
    <name evidence="4" type="ORF">P7W03_01085</name>
</gene>
<keyword evidence="2" id="KW-0963">Cytoplasm</keyword>
<evidence type="ECO:0000313" key="3">
    <source>
        <dbReference type="EMBL" id="MFG6295937.1"/>
    </source>
</evidence>
<dbReference type="InterPro" id="IPR000652">
    <property type="entry name" value="Triosephosphate_isomerase"/>
</dbReference>
<comment type="subunit">
    <text evidence="2">Homodimer.</text>
</comment>
<evidence type="ECO:0000313" key="5">
    <source>
        <dbReference type="Proteomes" id="UP001231701"/>
    </source>
</evidence>
<dbReference type="InterPro" id="IPR035990">
    <property type="entry name" value="TIM_sf"/>
</dbReference>
<dbReference type="PANTHER" id="PTHR21139:SF2">
    <property type="entry name" value="TRIOSEPHOSPHATE ISOMERASE"/>
    <property type="match status" value="1"/>
</dbReference>
<dbReference type="EMBL" id="CP121271">
    <property type="protein sequence ID" value="WMC84235.1"/>
    <property type="molecule type" value="Genomic_DNA"/>
</dbReference>
<proteinExistence type="inferred from homology"/>
<sequence>MSNPSVPISFTSTKTQLGLTRSRDWIESLLLPNAERLAAVSFFACLPHPLLLPARQWLQGSGIKVAAQDVAAATDEVTGAVTASLLAEVGCSHVMVGHAERRGAFGETDQLVARKAAAASRAGLTAVVCVGETDTLPASDAAAVASVQARAVVAAVPPERPLLFLYEPGWAIGGTEAADPVHAGHVLRALRDVTAGHHARFVYGGAVAPGVYTRLRGEGDWDGVALGRAAQDPLLLAEVLDELTTPA</sequence>
<dbReference type="EC" id="5.3.1.1" evidence="2"/>
<comment type="similarity">
    <text evidence="2">Belongs to the triosephosphate isomerase family.</text>
</comment>
<evidence type="ECO:0000313" key="4">
    <source>
        <dbReference type="EMBL" id="WMC84235.1"/>
    </source>
</evidence>
<protein>
    <recommendedName>
        <fullName evidence="2">Triosephosphate isomerase</fullName>
        <ecNumber evidence="2">5.3.1.1</ecNumber>
    </recommendedName>
</protein>
<comment type="pathway">
    <text evidence="2">Carbohydrate degradation; glycolysis; D-glyceraldehyde 3-phosphate from glycerone phosphate: step 1/1.</text>
</comment>
<keyword evidence="6" id="KW-1185">Reference proteome</keyword>
<dbReference type="GO" id="GO:0019563">
    <property type="term" value="P:glycerol catabolic process"/>
    <property type="evidence" value="ECO:0007669"/>
    <property type="project" value="TreeGrafter"/>
</dbReference>
<dbReference type="EMBL" id="JBIENY010000180">
    <property type="protein sequence ID" value="MFG6295937.1"/>
    <property type="molecule type" value="Genomic_DNA"/>
</dbReference>
<reference evidence="3 6" key="2">
    <citation type="submission" date="2024-10" db="EMBL/GenBank/DDBJ databases">
        <title>Draft genome assembly of a novel steroid transforming actinomycete isolated from African clawed frog Xenopus laevis.</title>
        <authorList>
            <person name="Bragin E."/>
            <person name="Kollerov V."/>
            <person name="Donova M.V."/>
        </authorList>
    </citation>
    <scope>NUCLEOTIDE SEQUENCE [LARGE SCALE GENOMIC DNA]</scope>
    <source>
        <strain evidence="3 6">MTOC-St3</strain>
    </source>
</reference>
<dbReference type="Proteomes" id="UP001605990">
    <property type="component" value="Unassembled WGS sequence"/>
</dbReference>
<evidence type="ECO:0000313" key="6">
    <source>
        <dbReference type="Proteomes" id="UP001605990"/>
    </source>
</evidence>